<proteinExistence type="predicted"/>
<keyword evidence="3" id="KW-1185">Reference proteome</keyword>
<feature type="chain" id="PRO_5043942214" evidence="1">
    <location>
        <begin position="21"/>
        <end position="343"/>
    </location>
</feature>
<gene>
    <name evidence="2" type="ORF">PMEA_00026548</name>
</gene>
<keyword evidence="1" id="KW-0732">Signal</keyword>
<protein>
    <submittedName>
        <fullName evidence="2">Uncharacterized protein</fullName>
    </submittedName>
</protein>
<evidence type="ECO:0000256" key="1">
    <source>
        <dbReference type="SAM" id="SignalP"/>
    </source>
</evidence>
<sequence>MLKVMMMMMMLWQLVSLVLADHSFSPMDDEKTPAENQCPTCQGDNEVDCNSKITMVACPKEAPICTVYKSIYDEFSRHCVSQAEYNHIASECERYRDCSMLKYVFQCPTCIGEGKDEATAKANCDINIKKKTCSRKTPVCAVYYIPELRKFARHCMNQILYDKTVDKCQSKGCKAEKCTQPGCMGGEMPVFEGIQCPSCEGKDENDCDSQIKMEICPKETPTCAVYTSDKGHFNRGCVNQAEYETLLNKCEEHGDCTIRKYEFQCPSCSGMEGNGKTAEADCNEKIKMETCTQKHPICEAVSDNLGTFTRNCTNEMDHSITRNDCNFFQDCKASKCTEPRCMA</sequence>
<reference evidence="2 3" key="1">
    <citation type="submission" date="2022-05" db="EMBL/GenBank/DDBJ databases">
        <authorList>
            <consortium name="Genoscope - CEA"/>
            <person name="William W."/>
        </authorList>
    </citation>
    <scope>NUCLEOTIDE SEQUENCE [LARGE SCALE GENOMIC DNA]</scope>
</reference>
<accession>A0AAU9XNP7</accession>
<dbReference type="AlphaFoldDB" id="A0AAU9XNP7"/>
<evidence type="ECO:0000313" key="3">
    <source>
        <dbReference type="Proteomes" id="UP001159428"/>
    </source>
</evidence>
<organism evidence="2 3">
    <name type="scientific">Pocillopora meandrina</name>
    <dbReference type="NCBI Taxonomy" id="46732"/>
    <lineage>
        <taxon>Eukaryota</taxon>
        <taxon>Metazoa</taxon>
        <taxon>Cnidaria</taxon>
        <taxon>Anthozoa</taxon>
        <taxon>Hexacorallia</taxon>
        <taxon>Scleractinia</taxon>
        <taxon>Astrocoeniina</taxon>
        <taxon>Pocilloporidae</taxon>
        <taxon>Pocillopora</taxon>
    </lineage>
</organism>
<dbReference type="EMBL" id="CALNXJ010000050">
    <property type="protein sequence ID" value="CAH3152126.1"/>
    <property type="molecule type" value="Genomic_DNA"/>
</dbReference>
<evidence type="ECO:0000313" key="2">
    <source>
        <dbReference type="EMBL" id="CAH3152126.1"/>
    </source>
</evidence>
<feature type="signal peptide" evidence="1">
    <location>
        <begin position="1"/>
        <end position="20"/>
    </location>
</feature>
<dbReference type="Proteomes" id="UP001159428">
    <property type="component" value="Unassembled WGS sequence"/>
</dbReference>
<comment type="caution">
    <text evidence="2">The sequence shown here is derived from an EMBL/GenBank/DDBJ whole genome shotgun (WGS) entry which is preliminary data.</text>
</comment>
<name>A0AAU9XNP7_9CNID</name>